<evidence type="ECO:0000259" key="9">
    <source>
        <dbReference type="PROSITE" id="PS50405"/>
    </source>
</evidence>
<evidence type="ECO:0000256" key="6">
    <source>
        <dbReference type="ARBA" id="ARBA00022679"/>
    </source>
</evidence>
<comment type="subunit">
    <text evidence="3">Homodimer.</text>
</comment>
<dbReference type="GO" id="GO:0006749">
    <property type="term" value="P:glutathione metabolic process"/>
    <property type="evidence" value="ECO:0007669"/>
    <property type="project" value="TreeGrafter"/>
</dbReference>
<dbReference type="InterPro" id="IPR036249">
    <property type="entry name" value="Thioredoxin-like_sf"/>
</dbReference>
<keyword evidence="5" id="KW-0963">Cytoplasm</keyword>
<feature type="domain" description="GST N-terminal" evidence="8">
    <location>
        <begin position="1"/>
        <end position="82"/>
    </location>
</feature>
<comment type="catalytic activity">
    <reaction evidence="7">
        <text>RX + glutathione = an S-substituted glutathione + a halide anion + H(+)</text>
        <dbReference type="Rhea" id="RHEA:16437"/>
        <dbReference type="ChEBI" id="CHEBI:15378"/>
        <dbReference type="ChEBI" id="CHEBI:16042"/>
        <dbReference type="ChEBI" id="CHEBI:17792"/>
        <dbReference type="ChEBI" id="CHEBI:57925"/>
        <dbReference type="ChEBI" id="CHEBI:90779"/>
        <dbReference type="EC" id="2.5.1.18"/>
    </reaction>
</comment>
<comment type="caution">
    <text evidence="10">The sequence shown here is derived from an EMBL/GenBank/DDBJ whole genome shotgun (WGS) entry which is preliminary data.</text>
</comment>
<dbReference type="Gene3D" id="1.20.1050.10">
    <property type="match status" value="1"/>
</dbReference>
<dbReference type="AlphaFoldDB" id="A0AAW0PMB6"/>
<comment type="similarity">
    <text evidence="2">Belongs to the GST superfamily. Theta family.</text>
</comment>
<dbReference type="InterPro" id="IPR051369">
    <property type="entry name" value="GST_Theta"/>
</dbReference>
<accession>A0AAW0PMB6</accession>
<dbReference type="SUPFAM" id="SSF52833">
    <property type="entry name" value="Thioredoxin-like"/>
    <property type="match status" value="1"/>
</dbReference>
<protein>
    <recommendedName>
        <fullName evidence="4">glutathione transferase</fullName>
        <ecNumber evidence="4">2.5.1.18</ecNumber>
    </recommendedName>
</protein>
<dbReference type="PROSITE" id="PS50405">
    <property type="entry name" value="GST_CTER"/>
    <property type="match status" value="1"/>
</dbReference>
<evidence type="ECO:0000256" key="2">
    <source>
        <dbReference type="ARBA" id="ARBA00009899"/>
    </source>
</evidence>
<dbReference type="InterPro" id="IPR040079">
    <property type="entry name" value="Glutathione_S-Trfase"/>
</dbReference>
<evidence type="ECO:0000256" key="3">
    <source>
        <dbReference type="ARBA" id="ARBA00011738"/>
    </source>
</evidence>
<dbReference type="InterPro" id="IPR036282">
    <property type="entry name" value="Glutathione-S-Trfase_C_sf"/>
</dbReference>
<dbReference type="GO" id="GO:0005737">
    <property type="term" value="C:cytoplasm"/>
    <property type="evidence" value="ECO:0007669"/>
    <property type="project" value="UniProtKB-SubCell"/>
</dbReference>
<dbReference type="InterPro" id="IPR004045">
    <property type="entry name" value="Glutathione_S-Trfase_N"/>
</dbReference>
<dbReference type="PANTHER" id="PTHR43917">
    <property type="match status" value="1"/>
</dbReference>
<dbReference type="Proteomes" id="UP001460270">
    <property type="component" value="Unassembled WGS sequence"/>
</dbReference>
<dbReference type="Gene3D" id="3.40.30.10">
    <property type="entry name" value="Glutaredoxin"/>
    <property type="match status" value="1"/>
</dbReference>
<organism evidence="10 11">
    <name type="scientific">Mugilogobius chulae</name>
    <name type="common">yellowstripe goby</name>
    <dbReference type="NCBI Taxonomy" id="88201"/>
    <lineage>
        <taxon>Eukaryota</taxon>
        <taxon>Metazoa</taxon>
        <taxon>Chordata</taxon>
        <taxon>Craniata</taxon>
        <taxon>Vertebrata</taxon>
        <taxon>Euteleostomi</taxon>
        <taxon>Actinopterygii</taxon>
        <taxon>Neopterygii</taxon>
        <taxon>Teleostei</taxon>
        <taxon>Neoteleostei</taxon>
        <taxon>Acanthomorphata</taxon>
        <taxon>Gobiaria</taxon>
        <taxon>Gobiiformes</taxon>
        <taxon>Gobioidei</taxon>
        <taxon>Gobiidae</taxon>
        <taxon>Gobionellinae</taxon>
        <taxon>Mugilogobius</taxon>
    </lineage>
</organism>
<dbReference type="GO" id="GO:0004364">
    <property type="term" value="F:glutathione transferase activity"/>
    <property type="evidence" value="ECO:0007669"/>
    <property type="project" value="UniProtKB-EC"/>
</dbReference>
<dbReference type="InterPro" id="IPR004046">
    <property type="entry name" value="GST_C"/>
</dbReference>
<dbReference type="FunFam" id="3.40.30.10:FF:000176">
    <property type="entry name" value="Glutathione S-transferase theta-1"/>
    <property type="match status" value="1"/>
</dbReference>
<dbReference type="InterPro" id="IPR040075">
    <property type="entry name" value="GST_N_Theta"/>
</dbReference>
<name>A0AAW0PMB6_9GOBI</name>
<comment type="subcellular location">
    <subcellularLocation>
        <location evidence="1">Cytoplasm</location>
    </subcellularLocation>
</comment>
<dbReference type="SFLD" id="SFLDG01153">
    <property type="entry name" value="Main.4:_Theta-like"/>
    <property type="match status" value="1"/>
</dbReference>
<dbReference type="CDD" id="cd03183">
    <property type="entry name" value="GST_C_Theta"/>
    <property type="match status" value="1"/>
</dbReference>
<evidence type="ECO:0000259" key="8">
    <source>
        <dbReference type="PROSITE" id="PS50404"/>
    </source>
</evidence>
<sequence>MAVQLFLDMMSQPCRSVYMFAKKNNIPVEVKTVSLMNGEQYSEEFGKINPIRKVPALKDGDFCMGDSVAMMQYMAEKFKTPDHWYPADLQKRARVNEYLGWQPTGIRMHGSKMLYLKLSLPIVFKVEVPEEKMKDALENLDSSLKVIEDTFLQDKPFIIGDQISIADLVAVVEVMQPFAVGVDVFKDRPRLRAWKDRVVQAVGKELFDEAHKSIMGAKEAVKLIDSSKLEPVKAKMVKIMLS</sequence>
<dbReference type="PANTHER" id="PTHR43917:SF9">
    <property type="entry name" value="GLUTATHIONE S-TRANSFERASE THETA-1"/>
    <property type="match status" value="1"/>
</dbReference>
<keyword evidence="6" id="KW-0808">Transferase</keyword>
<keyword evidence="11" id="KW-1185">Reference proteome</keyword>
<gene>
    <name evidence="10" type="ORF">WMY93_006199</name>
</gene>
<evidence type="ECO:0000256" key="5">
    <source>
        <dbReference type="ARBA" id="ARBA00022490"/>
    </source>
</evidence>
<dbReference type="InterPro" id="IPR040077">
    <property type="entry name" value="GST_C_Theta"/>
</dbReference>
<evidence type="ECO:0000256" key="4">
    <source>
        <dbReference type="ARBA" id="ARBA00012452"/>
    </source>
</evidence>
<reference evidence="11" key="1">
    <citation type="submission" date="2024-04" db="EMBL/GenBank/DDBJ databases">
        <title>Salinicola lusitanus LLJ914,a marine bacterium isolated from the Okinawa Trough.</title>
        <authorList>
            <person name="Li J."/>
        </authorList>
    </citation>
    <scope>NUCLEOTIDE SEQUENCE [LARGE SCALE GENOMIC DNA]</scope>
</reference>
<evidence type="ECO:0000256" key="1">
    <source>
        <dbReference type="ARBA" id="ARBA00004496"/>
    </source>
</evidence>
<dbReference type="SFLD" id="SFLDG00358">
    <property type="entry name" value="Main_(cytGST)"/>
    <property type="match status" value="1"/>
</dbReference>
<dbReference type="SUPFAM" id="SSF47616">
    <property type="entry name" value="GST C-terminal domain-like"/>
    <property type="match status" value="1"/>
</dbReference>
<feature type="domain" description="GST C-terminal" evidence="9">
    <location>
        <begin position="88"/>
        <end position="224"/>
    </location>
</feature>
<dbReference type="EMBL" id="JBBPFD010000004">
    <property type="protein sequence ID" value="KAK7929804.1"/>
    <property type="molecule type" value="Genomic_DNA"/>
</dbReference>
<dbReference type="PROSITE" id="PS50404">
    <property type="entry name" value="GST_NTER"/>
    <property type="match status" value="1"/>
</dbReference>
<evidence type="ECO:0000313" key="11">
    <source>
        <dbReference type="Proteomes" id="UP001460270"/>
    </source>
</evidence>
<evidence type="ECO:0000313" key="10">
    <source>
        <dbReference type="EMBL" id="KAK7929804.1"/>
    </source>
</evidence>
<dbReference type="CDD" id="cd03050">
    <property type="entry name" value="GST_N_Theta"/>
    <property type="match status" value="1"/>
</dbReference>
<dbReference type="EC" id="2.5.1.18" evidence="4"/>
<dbReference type="Pfam" id="PF00043">
    <property type="entry name" value="GST_C"/>
    <property type="match status" value="1"/>
</dbReference>
<dbReference type="FunFam" id="1.20.1050.10:FF:000008">
    <property type="entry name" value="Glutathione S-transferase theta-1"/>
    <property type="match status" value="1"/>
</dbReference>
<dbReference type="SFLD" id="SFLDS00019">
    <property type="entry name" value="Glutathione_Transferase_(cytos"/>
    <property type="match status" value="1"/>
</dbReference>
<dbReference type="InterPro" id="IPR010987">
    <property type="entry name" value="Glutathione-S-Trfase_C-like"/>
</dbReference>
<proteinExistence type="inferred from homology"/>
<evidence type="ECO:0000256" key="7">
    <source>
        <dbReference type="ARBA" id="ARBA00047960"/>
    </source>
</evidence>
<dbReference type="Pfam" id="PF13417">
    <property type="entry name" value="GST_N_3"/>
    <property type="match status" value="1"/>
</dbReference>